<keyword evidence="2" id="KW-1185">Reference proteome</keyword>
<gene>
    <name evidence="1" type="ORF">PACLA_8A074734</name>
</gene>
<comment type="caution">
    <text evidence="1">The sequence shown here is derived from an EMBL/GenBank/DDBJ whole genome shotgun (WGS) entry which is preliminary data.</text>
</comment>
<evidence type="ECO:0000313" key="2">
    <source>
        <dbReference type="Proteomes" id="UP001152795"/>
    </source>
</evidence>
<reference evidence="1" key="1">
    <citation type="submission" date="2020-04" db="EMBL/GenBank/DDBJ databases">
        <authorList>
            <person name="Alioto T."/>
            <person name="Alioto T."/>
            <person name="Gomez Garrido J."/>
        </authorList>
    </citation>
    <scope>NUCLEOTIDE SEQUENCE</scope>
    <source>
        <strain evidence="1">A484AB</strain>
    </source>
</reference>
<protein>
    <submittedName>
        <fullName evidence="1">Uncharacterized protein</fullName>
    </submittedName>
</protein>
<accession>A0A7D9EI31</accession>
<organism evidence="1 2">
    <name type="scientific">Paramuricea clavata</name>
    <name type="common">Red gorgonian</name>
    <name type="synonym">Violescent sea-whip</name>
    <dbReference type="NCBI Taxonomy" id="317549"/>
    <lineage>
        <taxon>Eukaryota</taxon>
        <taxon>Metazoa</taxon>
        <taxon>Cnidaria</taxon>
        <taxon>Anthozoa</taxon>
        <taxon>Octocorallia</taxon>
        <taxon>Malacalcyonacea</taxon>
        <taxon>Plexauridae</taxon>
        <taxon>Paramuricea</taxon>
    </lineage>
</organism>
<dbReference type="AlphaFoldDB" id="A0A7D9EI31"/>
<dbReference type="Proteomes" id="UP001152795">
    <property type="component" value="Unassembled WGS sequence"/>
</dbReference>
<sequence length="89" mass="10187">MGLMKNAFRKAIGNENITFKQLKEVLLEVEITLKNRPLGYLDNDIELQPSTPNGMIHGANISLPEDDTDKQDKVKAMVKRARYLKRCKE</sequence>
<proteinExistence type="predicted"/>
<evidence type="ECO:0000313" key="1">
    <source>
        <dbReference type="EMBL" id="CAB4009680.1"/>
    </source>
</evidence>
<name>A0A7D9EI31_PARCT</name>
<dbReference type="EMBL" id="CACRXK020006537">
    <property type="protein sequence ID" value="CAB4009680.1"/>
    <property type="molecule type" value="Genomic_DNA"/>
</dbReference>